<evidence type="ECO:0000313" key="3">
    <source>
        <dbReference type="EMBL" id="KAK1596582.1"/>
    </source>
</evidence>
<accession>A0AAD8V6Z1</accession>
<organism evidence="3 4">
    <name type="scientific">Colletotrichum navitas</name>
    <dbReference type="NCBI Taxonomy" id="681940"/>
    <lineage>
        <taxon>Eukaryota</taxon>
        <taxon>Fungi</taxon>
        <taxon>Dikarya</taxon>
        <taxon>Ascomycota</taxon>
        <taxon>Pezizomycotina</taxon>
        <taxon>Sordariomycetes</taxon>
        <taxon>Hypocreomycetidae</taxon>
        <taxon>Glomerellales</taxon>
        <taxon>Glomerellaceae</taxon>
        <taxon>Colletotrichum</taxon>
        <taxon>Colletotrichum graminicola species complex</taxon>
    </lineage>
</organism>
<keyword evidence="4" id="KW-1185">Reference proteome</keyword>
<name>A0AAD8V6Z1_9PEZI</name>
<gene>
    <name evidence="3" type="ORF">LY79DRAFT_543618</name>
</gene>
<feature type="transmembrane region" description="Helical" evidence="2">
    <location>
        <begin position="12"/>
        <end position="38"/>
    </location>
</feature>
<dbReference type="RefSeq" id="XP_060417435.1">
    <property type="nucleotide sequence ID" value="XM_060557065.1"/>
</dbReference>
<evidence type="ECO:0000256" key="1">
    <source>
        <dbReference type="SAM" id="MobiDB-lite"/>
    </source>
</evidence>
<reference evidence="3" key="1">
    <citation type="submission" date="2021-06" db="EMBL/GenBank/DDBJ databases">
        <title>Comparative genomics, transcriptomics and evolutionary studies reveal genomic signatures of adaptation to plant cell wall in hemibiotrophic fungi.</title>
        <authorList>
            <consortium name="DOE Joint Genome Institute"/>
            <person name="Baroncelli R."/>
            <person name="Diaz J.F."/>
            <person name="Benocci T."/>
            <person name="Peng M."/>
            <person name="Battaglia E."/>
            <person name="Haridas S."/>
            <person name="Andreopoulos W."/>
            <person name="Labutti K."/>
            <person name="Pangilinan J."/>
            <person name="Floch G.L."/>
            <person name="Makela M.R."/>
            <person name="Henrissat B."/>
            <person name="Grigoriev I.V."/>
            <person name="Crouch J.A."/>
            <person name="De Vries R.P."/>
            <person name="Sukno S.A."/>
            <person name="Thon M.R."/>
        </authorList>
    </citation>
    <scope>NUCLEOTIDE SEQUENCE</scope>
    <source>
        <strain evidence="3">CBS 125086</strain>
    </source>
</reference>
<evidence type="ECO:0000313" key="4">
    <source>
        <dbReference type="Proteomes" id="UP001230504"/>
    </source>
</evidence>
<evidence type="ECO:0000256" key="2">
    <source>
        <dbReference type="SAM" id="Phobius"/>
    </source>
</evidence>
<keyword evidence="2" id="KW-0812">Transmembrane</keyword>
<protein>
    <submittedName>
        <fullName evidence="3">Uncharacterized protein</fullName>
    </submittedName>
</protein>
<comment type="caution">
    <text evidence="3">The sequence shown here is derived from an EMBL/GenBank/DDBJ whole genome shotgun (WGS) entry which is preliminary data.</text>
</comment>
<proteinExistence type="predicted"/>
<keyword evidence="2" id="KW-0472">Membrane</keyword>
<keyword evidence="2" id="KW-1133">Transmembrane helix</keyword>
<dbReference type="GeneID" id="85441305"/>
<dbReference type="EMBL" id="JAHLJV010000011">
    <property type="protein sequence ID" value="KAK1596582.1"/>
    <property type="molecule type" value="Genomic_DNA"/>
</dbReference>
<sequence>MLLVLLPRLPQSLLMSSWALLFVGWSSCCGWLAGWLCYGASGGYASFVDGVLWSECCVGRSKPGPHRGARNRRAERASAV</sequence>
<dbReference type="AlphaFoldDB" id="A0AAD8V6Z1"/>
<dbReference type="Proteomes" id="UP001230504">
    <property type="component" value="Unassembled WGS sequence"/>
</dbReference>
<feature type="region of interest" description="Disordered" evidence="1">
    <location>
        <begin position="60"/>
        <end position="80"/>
    </location>
</feature>